<accession>K6XIJ5</accession>
<evidence type="ECO:0000313" key="4">
    <source>
        <dbReference type="EMBL" id="GAC20474.1"/>
    </source>
</evidence>
<dbReference type="InterPro" id="IPR035986">
    <property type="entry name" value="PKD_dom_sf"/>
</dbReference>
<dbReference type="Gene3D" id="2.60.40.10">
    <property type="entry name" value="Immunoglobulins"/>
    <property type="match status" value="5"/>
</dbReference>
<dbReference type="Pfam" id="PF22352">
    <property type="entry name" value="K319L-like_PKD"/>
    <property type="match status" value="1"/>
</dbReference>
<dbReference type="InterPro" id="IPR032675">
    <property type="entry name" value="LRR_dom_sf"/>
</dbReference>
<dbReference type="Pfam" id="PF01551">
    <property type="entry name" value="Peptidase_M23"/>
    <property type="match status" value="1"/>
</dbReference>
<dbReference type="PROSITE" id="PS51257">
    <property type="entry name" value="PROKAR_LIPOPROTEIN"/>
    <property type="match status" value="1"/>
</dbReference>
<dbReference type="SUPFAM" id="SSF49299">
    <property type="entry name" value="PKD domain"/>
    <property type="match status" value="1"/>
</dbReference>
<dbReference type="SUPFAM" id="SSF49265">
    <property type="entry name" value="Fibronectin type III"/>
    <property type="match status" value="2"/>
</dbReference>
<keyword evidence="1" id="KW-0677">Repeat</keyword>
<dbReference type="SMART" id="SM00060">
    <property type="entry name" value="FN3"/>
    <property type="match status" value="4"/>
</dbReference>
<dbReference type="SUPFAM" id="SSF141571">
    <property type="entry name" value="Pentapeptide repeat-like"/>
    <property type="match status" value="1"/>
</dbReference>
<dbReference type="SUPFAM" id="SSF51261">
    <property type="entry name" value="Duplicated hybrid motif"/>
    <property type="match status" value="1"/>
</dbReference>
<feature type="domain" description="Fibronectin type-III" evidence="3">
    <location>
        <begin position="1056"/>
        <end position="1150"/>
    </location>
</feature>
<dbReference type="eggNOG" id="COG5184">
    <property type="taxonomic scope" value="Bacteria"/>
</dbReference>
<dbReference type="Pfam" id="PF03382">
    <property type="entry name" value="DUF285"/>
    <property type="match status" value="2"/>
</dbReference>
<protein>
    <recommendedName>
        <fullName evidence="3">Fibronectin type-III domain-containing protein</fullName>
    </recommendedName>
</protein>
<evidence type="ECO:0000259" key="3">
    <source>
        <dbReference type="PROSITE" id="PS50853"/>
    </source>
</evidence>
<dbReference type="Pfam" id="PF00041">
    <property type="entry name" value="fn3"/>
    <property type="match status" value="3"/>
</dbReference>
<keyword evidence="2" id="KW-0732">Signal</keyword>
<gene>
    <name evidence="4" type="ORF">GARC_3520</name>
</gene>
<dbReference type="OrthoDB" id="9815730at2"/>
<dbReference type="InterPro" id="IPR050964">
    <property type="entry name" value="Striated_Muscle_Regulatory"/>
</dbReference>
<proteinExistence type="predicted"/>
<dbReference type="eggNOG" id="COG4733">
    <property type="taxonomic scope" value="Bacteria"/>
</dbReference>
<comment type="caution">
    <text evidence="4">The sequence shown here is derived from an EMBL/GenBank/DDBJ whole genome shotgun (WGS) entry which is preliminary data.</text>
</comment>
<dbReference type="eggNOG" id="COG1879">
    <property type="taxonomic scope" value="Bacteria"/>
</dbReference>
<dbReference type="InterPro" id="IPR036116">
    <property type="entry name" value="FN3_sf"/>
</dbReference>
<evidence type="ECO:0000256" key="2">
    <source>
        <dbReference type="SAM" id="SignalP"/>
    </source>
</evidence>
<dbReference type="InterPro" id="IPR016047">
    <property type="entry name" value="M23ase_b-sheet_dom"/>
</dbReference>
<dbReference type="STRING" id="493475.GARC_3520"/>
<feature type="domain" description="Fibronectin type-III" evidence="3">
    <location>
        <begin position="1369"/>
        <end position="1460"/>
    </location>
</feature>
<dbReference type="InterPro" id="IPR013783">
    <property type="entry name" value="Ig-like_fold"/>
</dbReference>
<dbReference type="InterPro" id="IPR011889">
    <property type="entry name" value="Liste_lipo_26"/>
</dbReference>
<dbReference type="PROSITE" id="PS50853">
    <property type="entry name" value="FN3"/>
    <property type="match status" value="3"/>
</dbReference>
<dbReference type="Gene3D" id="3.80.10.10">
    <property type="entry name" value="Ribonuclease Inhibitor"/>
    <property type="match status" value="1"/>
</dbReference>
<dbReference type="CDD" id="cd00146">
    <property type="entry name" value="PKD"/>
    <property type="match status" value="1"/>
</dbReference>
<keyword evidence="5" id="KW-1185">Reference proteome</keyword>
<dbReference type="CDD" id="cd00063">
    <property type="entry name" value="FN3"/>
    <property type="match status" value="4"/>
</dbReference>
<evidence type="ECO:0000256" key="1">
    <source>
        <dbReference type="ARBA" id="ARBA00022737"/>
    </source>
</evidence>
<dbReference type="InterPro" id="IPR011055">
    <property type="entry name" value="Dup_hybrid_motif"/>
</dbReference>
<feature type="chain" id="PRO_5003896699" description="Fibronectin type-III domain-containing protein" evidence="2">
    <location>
        <begin position="26"/>
        <end position="2416"/>
    </location>
</feature>
<feature type="signal peptide" evidence="2">
    <location>
        <begin position="1"/>
        <end position="25"/>
    </location>
</feature>
<dbReference type="Proteomes" id="UP000006327">
    <property type="component" value="Unassembled WGS sequence"/>
</dbReference>
<dbReference type="InterPro" id="IPR005046">
    <property type="entry name" value="DUF285"/>
</dbReference>
<dbReference type="SUPFAM" id="SSF52058">
    <property type="entry name" value="L domain-like"/>
    <property type="match status" value="1"/>
</dbReference>
<dbReference type="eggNOG" id="COG5276">
    <property type="taxonomic scope" value="Bacteria"/>
</dbReference>
<organism evidence="4 5">
    <name type="scientific">Paraglaciecola arctica BSs20135</name>
    <dbReference type="NCBI Taxonomy" id="493475"/>
    <lineage>
        <taxon>Bacteria</taxon>
        <taxon>Pseudomonadati</taxon>
        <taxon>Pseudomonadota</taxon>
        <taxon>Gammaproteobacteria</taxon>
        <taxon>Alteromonadales</taxon>
        <taxon>Alteromonadaceae</taxon>
        <taxon>Paraglaciecola</taxon>
    </lineage>
</organism>
<dbReference type="eggNOG" id="COG4886">
    <property type="taxonomic scope" value="Bacteria"/>
</dbReference>
<dbReference type="Gene3D" id="2.60.220.30">
    <property type="match status" value="1"/>
</dbReference>
<feature type="domain" description="Fibronectin type-III" evidence="3">
    <location>
        <begin position="1151"/>
        <end position="1243"/>
    </location>
</feature>
<name>K6XIJ5_9ALTE</name>
<dbReference type="EMBL" id="BAEO01000054">
    <property type="protein sequence ID" value="GAC20474.1"/>
    <property type="molecule type" value="Genomic_DNA"/>
</dbReference>
<dbReference type="Gene3D" id="2.70.70.10">
    <property type="entry name" value="Glucose Permease (Domain IIA)"/>
    <property type="match status" value="1"/>
</dbReference>
<dbReference type="RefSeq" id="WP_007622425.1">
    <property type="nucleotide sequence ID" value="NZ_BAEO01000054.1"/>
</dbReference>
<sequence length="2416" mass="263817">MNLAQRCFLLSLVSLLLSSCGGGVSGTSETPKTPVNPEPSTTYFSVSTQVSSGGSISPTSIEVEKDKTTSFTISPDDNYVVDSVIGCNGSLSGTTYTTGALSSACSITANFVYVNQAPIVNAGDDQSVDEQTAVTLSGSATDSDGSIVSYQWSQTSGTNVVLNNTENPIATFTAPALTEATILNFELTITDNAGAKVTDSVTVTVTPVIGGVAQLGLISGGSVRLLDAESFELIAETTTSSNLDNYGYFSFSGLSIDDNDFYVLEVSNGVDTDPDDDGVIVEDEKVNNQGSFYTILTGEQLKLDVSRVTLLTEMLYTIAFDDSLNSDFSNLSSRLNELSETWLSDLNQDGSVDYIDALAFNPLQDQNRITLNYQQLLDSYVTAIYENKPKSERLKRLNFVFDNEIVVNGGNYQIIPFELEVSTNQLPSGITTEWFIDGEASDLSQGLQIQKSGINELTAKLFYQGEIVGEIKDKLYAVETQLAIEQETSQDVDTVIDLSPVFNSGSVVIPSGATTGNLKVQVNKVESGIVPVEQVAVSMPLVLGPAGTVFNKPVTISMPYQSDNSVEKLRIARYSADGEKDYLLPIYIDTNKSLVYFETDHFTTFVVEKYDDCYRQSCKKLALHLQKIKELMANHYKGDAGVSMWDDERWERVLNQKLYSQSENTIYDHFLGINQTITLSQVLAGTFIDAEHPNGINNDAKYLTAYNYLYPNDQVIKQAQERWNDVKKGLNAIKFIPGAALGTAAKLVSGKFLAAALTAIGLPTSKSEVIEYGVGKLLPVYNPVEIGDALVKAANDIALNKQMELYFSLREGLGIADGQRAEYSHFENAGYISDDGWLSSSYSSIPDINAKDFFNNIEDMYQYSNRYKKAHQEAKNYTPYNQYCTEQDCAEIENLTPEAAFAAMVITAYEQDELDENPYFFVESYQINDRELNVGKIDDRFDPPILIEGASGEKLTLNLNFEVVGNEEFLSQFAPSFSISSHDYSIWDLQSDDLHGLEYQVLNVINNGGGKATIEFELTLPPKLGSFQYYSVFNYEGKLSTAMTVNVQSPETNYYPPLAPNELVIEPGDGYVGLQWDCLQEDVLAYTIYYRTTGFSNRTNVNALSNECGAKQKVILGLSNGTEYYFSVSATNAKGEGDPSVEITATPQPNPPKGLSATVGDGEVLLSWNALPNATSYNLYYAKESFGLVTTLEYATKIQSISETSYTINNLTNGYRYYFVVSANNTMAESAIGDEVSIVPKPDGVKPQKPSGLTATMGITDAIIQWDEDSNASGYSLFYSTQSFGDDPTSTINSATGLTLGSVSQTTITELNPDGTMDYIASSNNISQVTVTQLNPGTQYYFALGASNRVGSSTFSNEIAGTTVTELAIPATLTGISVVPGESFINLSWDAAPSATSYTLYYSTTGGLLDNVVTVTNITATNYQMTNLDSDTTYYMSLTASNAVGESTGSYEVSTTIKEAENAQVTFSSLYPLNAVASTSSVLFTITGENLPSTLVAALEDSDSCSDVDWVNNTTATITCGIPDTNKQQLVFSIKNKPEVEGGSVISGAESLMINVSANNGNSFIQPCRDCGYSGAFDRDWHGDNTTHLAKDYPAFVGDNVLAMARGQVVKVLTNAAGFGGATPSLPGGAIVVMHTKANGDNFHALYGHVNATDGLAAEDIVLAGEILGTVGHYFVGTENGQEDWPHLHFGIWDAESDFPTVNLGYGTDRSFVNPVPFLINNQPEMLTELYSVSPTSAIAGKSTSFTVSGSSIPNSIAMSLAGSQMCSSVYDVTTTGATVDCTPNTTGLQHFYVKNKSGGVFLRGSENMQIDVQVVPQNNVVLGITFADQHFATCVQEHVNAQASATLADLTSLICSNRNITDVGELSYMTGLTDLDLSNNPIVEVNLDANQSLGAANLLKTNLSQASLEYLDTVTWITNLSYFKSPHTDNKDAFITTWFIQAGQTITLSTNSNYLYNYSVDWGDGNYNSNQSANTSHSYEQSGVISLKLTGEFPQFQYLCGNEETQNALLSIDQWGNNKWKSLENLFSFCKNLVLEATDTPILSDVSNMTYMFSNAESFNGDLSNWDVSNITNMYGMFERATSFNGDISQWDVSNVTDMGSMFHFASAFNGDLSNWNVSNVERMITMFARAYSFSGDLSNWDVSNVWDMRYMFHDAQNFNSDLSRWDVSNVIYISKMFLSAINFNSELSNWNVSKVVDMQQMFHGVSKFDSDLSNWNVSNVTNMSKMFYGASSFNSDLSGWDISNVTDVSDMFHRASSFNSDLVNWDVSNITNMYSMFYAASSFSGDISLWDVGNVKDMSFMFSLASVFNSNISNWDTSQVTKMFGMFAGASNFNGDISNWDVSNITTMQGMFSNASNFKANISRWDVSKVANMSQMFYEAAEFDIDISQWDVSNVVDHSDFSLRAGALIEPIWP</sequence>
<dbReference type="CDD" id="cd12797">
    <property type="entry name" value="M23_peptidase"/>
    <property type="match status" value="1"/>
</dbReference>
<dbReference type="PANTHER" id="PTHR13817:SF166">
    <property type="entry name" value="NEURONAL IGCAM-RELATED"/>
    <property type="match status" value="1"/>
</dbReference>
<dbReference type="NCBIfam" id="TIGR02167">
    <property type="entry name" value="Liste_lipo_26"/>
    <property type="match status" value="8"/>
</dbReference>
<evidence type="ECO:0000313" key="5">
    <source>
        <dbReference type="Proteomes" id="UP000006327"/>
    </source>
</evidence>
<reference evidence="4 5" key="1">
    <citation type="journal article" date="2017" name="Antonie Van Leeuwenhoek">
        <title>Rhizobium rhizosphaerae sp. nov., a novel species isolated from rice rhizosphere.</title>
        <authorList>
            <person name="Zhao J.J."/>
            <person name="Zhang J."/>
            <person name="Zhang R.J."/>
            <person name="Zhang C.W."/>
            <person name="Yin H.Q."/>
            <person name="Zhang X.X."/>
        </authorList>
    </citation>
    <scope>NUCLEOTIDE SEQUENCE [LARGE SCALE GENOMIC DNA]</scope>
    <source>
        <strain evidence="4 5">BSs20135</strain>
    </source>
</reference>
<dbReference type="InterPro" id="IPR003961">
    <property type="entry name" value="FN3_dom"/>
</dbReference>
<dbReference type="PANTHER" id="PTHR13817">
    <property type="entry name" value="TITIN"/>
    <property type="match status" value="1"/>
</dbReference>